<dbReference type="EMBL" id="HF935287">
    <property type="protein sequence ID" value="CCX06377.1"/>
    <property type="molecule type" value="Genomic_DNA"/>
</dbReference>
<evidence type="ECO:0000313" key="3">
    <source>
        <dbReference type="Proteomes" id="UP000018144"/>
    </source>
</evidence>
<gene>
    <name evidence="2" type="ORF">PCON_05964</name>
</gene>
<organism evidence="2 3">
    <name type="scientific">Pyronema omphalodes (strain CBS 100304)</name>
    <name type="common">Pyronema confluens</name>
    <dbReference type="NCBI Taxonomy" id="1076935"/>
    <lineage>
        <taxon>Eukaryota</taxon>
        <taxon>Fungi</taxon>
        <taxon>Dikarya</taxon>
        <taxon>Ascomycota</taxon>
        <taxon>Pezizomycotina</taxon>
        <taxon>Pezizomycetes</taxon>
        <taxon>Pezizales</taxon>
        <taxon>Pyronemataceae</taxon>
        <taxon>Pyronema</taxon>
    </lineage>
</organism>
<evidence type="ECO:0000313" key="2">
    <source>
        <dbReference type="EMBL" id="CCX06377.1"/>
    </source>
</evidence>
<proteinExistence type="predicted"/>
<accession>U4KWR4</accession>
<name>U4KWR4_PYROM</name>
<dbReference type="Proteomes" id="UP000018144">
    <property type="component" value="Unassembled WGS sequence"/>
</dbReference>
<feature type="compositionally biased region" description="Polar residues" evidence="1">
    <location>
        <begin position="1"/>
        <end position="10"/>
    </location>
</feature>
<sequence length="157" mass="17781">MSVPNPSNAAPTIKSEPPPQELAEKAEQVPEATATTESDKILRDKCGRFMTGIRPLGNTSTSRKRGYVRTGFKLPACRKDGYPNAHRINRDDSQARCMKCRYLQQRYKAQPDGIEAHMFNKDIIGPKGRLRRSIYRCSYCTIGGQPVPLCREFCFIR</sequence>
<keyword evidence="3" id="KW-1185">Reference proteome</keyword>
<protein>
    <submittedName>
        <fullName evidence="2">Uncharacterized protein</fullName>
    </submittedName>
</protein>
<reference evidence="2 3" key="1">
    <citation type="journal article" date="2013" name="PLoS Genet.">
        <title>The genome and development-dependent transcriptomes of Pyronema confluens: a window into fungal evolution.</title>
        <authorList>
            <person name="Traeger S."/>
            <person name="Altegoer F."/>
            <person name="Freitag M."/>
            <person name="Gabaldon T."/>
            <person name="Kempken F."/>
            <person name="Kumar A."/>
            <person name="Marcet-Houben M."/>
            <person name="Poggeler S."/>
            <person name="Stajich J.E."/>
            <person name="Nowrousian M."/>
        </authorList>
    </citation>
    <scope>NUCLEOTIDE SEQUENCE [LARGE SCALE GENOMIC DNA]</scope>
    <source>
        <strain evidence="3">CBS 100304</strain>
        <tissue evidence="2">Vegetative mycelium</tissue>
    </source>
</reference>
<evidence type="ECO:0000256" key="1">
    <source>
        <dbReference type="SAM" id="MobiDB-lite"/>
    </source>
</evidence>
<feature type="region of interest" description="Disordered" evidence="1">
    <location>
        <begin position="1"/>
        <end position="38"/>
    </location>
</feature>
<dbReference type="AlphaFoldDB" id="U4KWR4"/>